<dbReference type="STRING" id="1391627.SAMN05216464_109121"/>
<sequence>MESKELTEKIIGCAMKVHTTLGNGFQEVIYQRALSIEMSKAGLAYARELDMDIFYDGIEIGKRRVDFFVENLIMVELKAIISLEEVHLAQAMNYLKAYKMKIGLLINFGSKSFQFKRVHNNKML</sequence>
<organism evidence="1 2">
    <name type="scientific">Mucilaginibacter pineti</name>
    <dbReference type="NCBI Taxonomy" id="1391627"/>
    <lineage>
        <taxon>Bacteria</taxon>
        <taxon>Pseudomonadati</taxon>
        <taxon>Bacteroidota</taxon>
        <taxon>Sphingobacteriia</taxon>
        <taxon>Sphingobacteriales</taxon>
        <taxon>Sphingobacteriaceae</taxon>
        <taxon>Mucilaginibacter</taxon>
    </lineage>
</organism>
<gene>
    <name evidence="1" type="ORF">SAMN05216464_109121</name>
</gene>
<dbReference type="OrthoDB" id="9806869at2"/>
<keyword evidence="2" id="KW-1185">Reference proteome</keyword>
<evidence type="ECO:0000313" key="2">
    <source>
        <dbReference type="Proteomes" id="UP000199072"/>
    </source>
</evidence>
<accession>A0A1G7FM38</accession>
<dbReference type="Proteomes" id="UP000199072">
    <property type="component" value="Unassembled WGS sequence"/>
</dbReference>
<dbReference type="Pfam" id="PF13366">
    <property type="entry name" value="PDDEXK_3"/>
    <property type="match status" value="1"/>
</dbReference>
<name>A0A1G7FM38_9SPHI</name>
<reference evidence="1 2" key="1">
    <citation type="submission" date="2016-10" db="EMBL/GenBank/DDBJ databases">
        <authorList>
            <person name="de Groot N.N."/>
        </authorList>
    </citation>
    <scope>NUCLEOTIDE SEQUENCE [LARGE SCALE GENOMIC DNA]</scope>
    <source>
        <strain evidence="1 2">47C3B</strain>
    </source>
</reference>
<dbReference type="EMBL" id="FNAI01000009">
    <property type="protein sequence ID" value="SDE76936.1"/>
    <property type="molecule type" value="Genomic_DNA"/>
</dbReference>
<dbReference type="NCBIfam" id="TIGR04256">
    <property type="entry name" value="GxxExxY"/>
    <property type="match status" value="1"/>
</dbReference>
<dbReference type="InterPro" id="IPR026350">
    <property type="entry name" value="GxxExxY"/>
</dbReference>
<dbReference type="RefSeq" id="WP_091151464.1">
    <property type="nucleotide sequence ID" value="NZ_FNAI01000009.1"/>
</dbReference>
<dbReference type="AlphaFoldDB" id="A0A1G7FM38"/>
<evidence type="ECO:0000313" key="1">
    <source>
        <dbReference type="EMBL" id="SDE76936.1"/>
    </source>
</evidence>
<proteinExistence type="predicted"/>
<protein>
    <submittedName>
        <fullName evidence="1">GxxExxY protein</fullName>
    </submittedName>
</protein>